<dbReference type="OrthoDB" id="18035at2"/>
<evidence type="ECO:0008006" key="6">
    <source>
        <dbReference type="Google" id="ProtNLM"/>
    </source>
</evidence>
<dbReference type="RefSeq" id="WP_021828385.1">
    <property type="nucleotide sequence ID" value="NZ_CP015840.1"/>
</dbReference>
<dbReference type="AlphaFoldDB" id="A0A173E077"/>
<feature type="compositionally biased region" description="Low complexity" evidence="2">
    <location>
        <begin position="13"/>
        <end position="24"/>
    </location>
</feature>
<protein>
    <recommendedName>
        <fullName evidence="6">IncA family protein</fullName>
    </recommendedName>
</protein>
<evidence type="ECO:0000256" key="3">
    <source>
        <dbReference type="SAM" id="Phobius"/>
    </source>
</evidence>
<proteinExistence type="predicted"/>
<feature type="transmembrane region" description="Helical" evidence="3">
    <location>
        <begin position="68"/>
        <end position="89"/>
    </location>
</feature>
<gene>
    <name evidence="4" type="ORF">M787_004495</name>
</gene>
<dbReference type="EMBL" id="CP015840">
    <property type="protein sequence ID" value="ANG66565.1"/>
    <property type="molecule type" value="Genomic_DNA"/>
</dbReference>
<feature type="coiled-coil region" evidence="1">
    <location>
        <begin position="222"/>
        <end position="270"/>
    </location>
</feature>
<feature type="compositionally biased region" description="Acidic residues" evidence="2">
    <location>
        <begin position="315"/>
        <end position="326"/>
    </location>
</feature>
<evidence type="ECO:0000256" key="1">
    <source>
        <dbReference type="SAM" id="Coils"/>
    </source>
</evidence>
<keyword evidence="1" id="KW-0175">Coiled coil</keyword>
<feature type="coiled-coil region" evidence="1">
    <location>
        <begin position="98"/>
        <end position="146"/>
    </location>
</feature>
<feature type="compositionally biased region" description="Low complexity" evidence="2">
    <location>
        <begin position="297"/>
        <end position="308"/>
    </location>
</feature>
<accession>A0A173E077</accession>
<sequence>MTTIVNVSESQKPSCVSPTPSSPVAIKPERESTLQKVSHAVKIIAAIALFMVGLSALAFWSFGAAVAVIPAIIMLVVMVVAFALVLIGVRDSAPAKVARELKKQVEDLREENQRFDVENSRLSEQVECLSEMNNDLSEQLQGLSALSNQLRLFGSRLEVHTGDFSALVLEFKENLKSLHTFGAGIGKTFSSFEAMLSSLQSVLSQDGIKELTESVASLRTQTTDLQQVVDQAKQALDSIRQETVLKEQQVKFLQEKQSELEASCEKLTATIQHLETVAQKISIEPLQSSSSEEKQVSEAATSTSTPEGETSETKEGEEDSSVVEFD</sequence>
<evidence type="ECO:0000313" key="5">
    <source>
        <dbReference type="Proteomes" id="UP000019147"/>
    </source>
</evidence>
<dbReference type="GeneID" id="81478564"/>
<dbReference type="KEGG" id="cgz:M787_004495"/>
<evidence type="ECO:0000256" key="2">
    <source>
        <dbReference type="SAM" id="MobiDB-lite"/>
    </source>
</evidence>
<evidence type="ECO:0000313" key="4">
    <source>
        <dbReference type="EMBL" id="ANG66565.1"/>
    </source>
</evidence>
<keyword evidence="3" id="KW-1133">Transmembrane helix</keyword>
<organism evidence="4 5">
    <name type="scientific">Chlamydia gallinacea 08-1274/3</name>
    <dbReference type="NCBI Taxonomy" id="1143323"/>
    <lineage>
        <taxon>Bacteria</taxon>
        <taxon>Pseudomonadati</taxon>
        <taxon>Chlamydiota</taxon>
        <taxon>Chlamydiia</taxon>
        <taxon>Chlamydiales</taxon>
        <taxon>Chlamydiaceae</taxon>
        <taxon>Chlamydia/Chlamydophila group</taxon>
        <taxon>Chlamydia</taxon>
    </lineage>
</organism>
<dbReference type="STRING" id="1143323.M787_004495"/>
<keyword evidence="3" id="KW-0812">Transmembrane</keyword>
<reference evidence="4 5" key="1">
    <citation type="journal article" date="2014" name="Syst. Appl. Microbiol.">
        <title>Evidence for the existence of two new members of the family Chlamydiaceae and proposal of Chlamydia avium sp. nov. and Chlamydia gallinacea sp. nov.</title>
        <authorList>
            <person name="Sachse K."/>
            <person name="Laroucau K."/>
            <person name="Riege K."/>
            <person name="Wehner S."/>
            <person name="Dilcher M."/>
            <person name="Creasy H.H."/>
            <person name="Weidmann M."/>
            <person name="Myers G."/>
            <person name="Vorimore F."/>
            <person name="Vicari N."/>
            <person name="Magnino S."/>
            <person name="Liebler-Tenorio E."/>
            <person name="Ruettger A."/>
            <person name="Bavoil P.M."/>
            <person name="Hufert F.T."/>
            <person name="Rossello-Mora R."/>
            <person name="Marz M."/>
        </authorList>
    </citation>
    <scope>NUCLEOTIDE SEQUENCE [LARGE SCALE GENOMIC DNA]</scope>
    <source>
        <strain evidence="4 5">08-1274/3</strain>
    </source>
</reference>
<feature type="compositionally biased region" description="Polar residues" evidence="2">
    <location>
        <begin position="1"/>
        <end position="12"/>
    </location>
</feature>
<feature type="region of interest" description="Disordered" evidence="2">
    <location>
        <begin position="283"/>
        <end position="326"/>
    </location>
</feature>
<keyword evidence="3" id="KW-0472">Membrane</keyword>
<name>A0A173E077_9CHLA</name>
<feature type="region of interest" description="Disordered" evidence="2">
    <location>
        <begin position="1"/>
        <end position="24"/>
    </location>
</feature>
<feature type="transmembrane region" description="Helical" evidence="3">
    <location>
        <begin position="40"/>
        <end position="62"/>
    </location>
</feature>
<dbReference type="Proteomes" id="UP000019147">
    <property type="component" value="Chromosome"/>
</dbReference>